<evidence type="ECO:0000313" key="4">
    <source>
        <dbReference type="EMBL" id="MDQ7905212.1"/>
    </source>
</evidence>
<dbReference type="InterPro" id="IPR012533">
    <property type="entry name" value="YcnI-copper_dom"/>
</dbReference>
<dbReference type="Proteomes" id="UP001230908">
    <property type="component" value="Unassembled WGS sequence"/>
</dbReference>
<keyword evidence="1" id="KW-1133">Transmembrane helix</keyword>
<dbReference type="RefSeq" id="WP_308712484.1">
    <property type="nucleotide sequence ID" value="NZ_JAVHUY010000009.1"/>
</dbReference>
<evidence type="ECO:0000256" key="1">
    <source>
        <dbReference type="SAM" id="Phobius"/>
    </source>
</evidence>
<protein>
    <submittedName>
        <fullName evidence="4">DUF1775 domain-containing protein</fullName>
    </submittedName>
</protein>
<feature type="signal peptide" evidence="2">
    <location>
        <begin position="1"/>
        <end position="28"/>
    </location>
</feature>
<feature type="transmembrane region" description="Helical" evidence="1">
    <location>
        <begin position="181"/>
        <end position="200"/>
    </location>
</feature>
<feature type="domain" description="YncI copper-binding" evidence="3">
    <location>
        <begin position="86"/>
        <end position="149"/>
    </location>
</feature>
<feature type="chain" id="PRO_5046156920" evidence="2">
    <location>
        <begin position="29"/>
        <end position="208"/>
    </location>
</feature>
<evidence type="ECO:0000259" key="3">
    <source>
        <dbReference type="Pfam" id="PF07987"/>
    </source>
</evidence>
<sequence>MTRRTGRVIAAITATTAALLLTGSPAAAHVLLAKAQPNGDGSTTLTFTFDHGCGDSPTTELIVSLPAGATPPTRTEQPTGWNATITPSRVTWTGPGLNAGAEAAFSLVTRLTGTIGQPLRFPTVQRCPNGQAYEWTDPQPGDEHPAPSLIATGAILAPQPAAAPRTPAPPTDTGGASLPQAAAALAVLVLAAGSAAAVVTRRANPVRE</sequence>
<keyword evidence="2" id="KW-0732">Signal</keyword>
<name>A0ABU0ZH02_9ACTN</name>
<dbReference type="InterPro" id="IPR038507">
    <property type="entry name" value="YcnI-like_sf"/>
</dbReference>
<proteinExistence type="predicted"/>
<dbReference type="EMBL" id="JAVHUY010000009">
    <property type="protein sequence ID" value="MDQ7905212.1"/>
    <property type="molecule type" value="Genomic_DNA"/>
</dbReference>
<keyword evidence="1" id="KW-0812">Transmembrane</keyword>
<evidence type="ECO:0000313" key="5">
    <source>
        <dbReference type="Proteomes" id="UP001230908"/>
    </source>
</evidence>
<evidence type="ECO:0000256" key="2">
    <source>
        <dbReference type="SAM" id="SignalP"/>
    </source>
</evidence>
<keyword evidence="1" id="KW-0472">Membrane</keyword>
<accession>A0ABU0ZH02</accession>
<reference evidence="4 5" key="1">
    <citation type="submission" date="2023-08" db="EMBL/GenBank/DDBJ databases">
        <title>Phytohabitans sansha sp. nov., isolated from marine sediment.</title>
        <authorList>
            <person name="Zhao Y."/>
            <person name="Yi K."/>
        </authorList>
    </citation>
    <scope>NUCLEOTIDE SEQUENCE [LARGE SCALE GENOMIC DNA]</scope>
    <source>
        <strain evidence="4 5">ZYX-F-186</strain>
    </source>
</reference>
<dbReference type="Pfam" id="PF07987">
    <property type="entry name" value="DUF1775"/>
    <property type="match status" value="1"/>
</dbReference>
<dbReference type="Gene3D" id="2.60.40.2230">
    <property type="entry name" value="Uncharacterised protein YcnI-like PF07987, DUF1775"/>
    <property type="match status" value="1"/>
</dbReference>
<organism evidence="4 5">
    <name type="scientific">Phytohabitans maris</name>
    <dbReference type="NCBI Taxonomy" id="3071409"/>
    <lineage>
        <taxon>Bacteria</taxon>
        <taxon>Bacillati</taxon>
        <taxon>Actinomycetota</taxon>
        <taxon>Actinomycetes</taxon>
        <taxon>Micromonosporales</taxon>
        <taxon>Micromonosporaceae</taxon>
    </lineage>
</organism>
<keyword evidence="5" id="KW-1185">Reference proteome</keyword>
<gene>
    <name evidence="4" type="ORF">RB614_11825</name>
</gene>
<comment type="caution">
    <text evidence="4">The sequence shown here is derived from an EMBL/GenBank/DDBJ whole genome shotgun (WGS) entry which is preliminary data.</text>
</comment>